<evidence type="ECO:0000256" key="13">
    <source>
        <dbReference type="ARBA" id="ARBA00034617"/>
    </source>
</evidence>
<comment type="catalytic activity">
    <reaction evidence="13">
        <text>Couples ATP hydrolysis with the unwinding of duplex DNA by translocating in the 3'-5' direction.</text>
        <dbReference type="EC" id="5.6.2.4"/>
    </reaction>
</comment>
<dbReference type="Gene3D" id="1.10.486.10">
    <property type="entry name" value="PCRA, domain 4"/>
    <property type="match status" value="1"/>
</dbReference>
<evidence type="ECO:0000256" key="9">
    <source>
        <dbReference type="ARBA" id="ARBA00022842"/>
    </source>
</evidence>
<evidence type="ECO:0000256" key="16">
    <source>
        <dbReference type="PROSITE-ProRule" id="PRU00560"/>
    </source>
</evidence>
<dbReference type="Pfam" id="PF13361">
    <property type="entry name" value="UvrD_C"/>
    <property type="match status" value="1"/>
</dbReference>
<comment type="catalytic activity">
    <reaction evidence="15">
        <text>ATP + H2O = ADP + phosphate + H(+)</text>
        <dbReference type="Rhea" id="RHEA:13065"/>
        <dbReference type="ChEBI" id="CHEBI:15377"/>
        <dbReference type="ChEBI" id="CHEBI:15378"/>
        <dbReference type="ChEBI" id="CHEBI:30616"/>
        <dbReference type="ChEBI" id="CHEBI:43474"/>
        <dbReference type="ChEBI" id="CHEBI:456216"/>
        <dbReference type="EC" id="5.6.2.4"/>
    </reaction>
</comment>
<dbReference type="STRING" id="39841.SAMN05660836_02666"/>
<dbReference type="Gene3D" id="3.90.320.10">
    <property type="match status" value="1"/>
</dbReference>
<evidence type="ECO:0000256" key="11">
    <source>
        <dbReference type="ARBA" id="ARBA00023204"/>
    </source>
</evidence>
<dbReference type="SUPFAM" id="SSF52980">
    <property type="entry name" value="Restriction endonuclease-like"/>
    <property type="match status" value="1"/>
</dbReference>
<feature type="domain" description="UvrD-like helicase ATP-binding" evidence="17">
    <location>
        <begin position="2"/>
        <end position="456"/>
    </location>
</feature>
<dbReference type="Proteomes" id="UP000199611">
    <property type="component" value="Unassembled WGS sequence"/>
</dbReference>
<dbReference type="GO" id="GO:0005829">
    <property type="term" value="C:cytosol"/>
    <property type="evidence" value="ECO:0007669"/>
    <property type="project" value="TreeGrafter"/>
</dbReference>
<evidence type="ECO:0000256" key="12">
    <source>
        <dbReference type="ARBA" id="ARBA00023235"/>
    </source>
</evidence>
<dbReference type="GO" id="GO:0008854">
    <property type="term" value="F:exodeoxyribonuclease V activity"/>
    <property type="evidence" value="ECO:0007669"/>
    <property type="project" value="InterPro"/>
</dbReference>
<keyword evidence="9" id="KW-0460">Magnesium</keyword>
<dbReference type="AlphaFoldDB" id="A0A1I4W940"/>
<evidence type="ECO:0000256" key="5">
    <source>
        <dbReference type="ARBA" id="ARBA00022801"/>
    </source>
</evidence>
<dbReference type="OrthoDB" id="9810135at2"/>
<keyword evidence="1" id="KW-0540">Nuclease</keyword>
<keyword evidence="5 16" id="KW-0378">Hydrolase</keyword>
<proteinExistence type="inferred from homology"/>
<dbReference type="InterPro" id="IPR000212">
    <property type="entry name" value="DNA_helicase_UvrD/REP"/>
</dbReference>
<dbReference type="GO" id="GO:0009338">
    <property type="term" value="C:exodeoxyribonuclease V complex"/>
    <property type="evidence" value="ECO:0007669"/>
    <property type="project" value="TreeGrafter"/>
</dbReference>
<reference evidence="19 20" key="1">
    <citation type="submission" date="2016-10" db="EMBL/GenBank/DDBJ databases">
        <authorList>
            <person name="de Groot N.N."/>
        </authorList>
    </citation>
    <scope>NUCLEOTIDE SEQUENCE [LARGE SCALE GENOMIC DNA]</scope>
    <source>
        <strain evidence="19 20">DSM 9990</strain>
    </source>
</reference>
<dbReference type="Gene3D" id="3.40.50.300">
    <property type="entry name" value="P-loop containing nucleotide triphosphate hydrolases"/>
    <property type="match status" value="2"/>
</dbReference>
<evidence type="ECO:0000259" key="18">
    <source>
        <dbReference type="PROSITE" id="PS51217"/>
    </source>
</evidence>
<feature type="binding site" evidence="16">
    <location>
        <begin position="23"/>
        <end position="30"/>
    </location>
    <ligand>
        <name>ATP</name>
        <dbReference type="ChEBI" id="CHEBI:30616"/>
    </ligand>
</feature>
<protein>
    <recommendedName>
        <fullName evidence="14">DNA 3'-5' helicase</fullName>
        <ecNumber evidence="14">5.6.2.4</ecNumber>
    </recommendedName>
</protein>
<evidence type="ECO:0000256" key="8">
    <source>
        <dbReference type="ARBA" id="ARBA00022840"/>
    </source>
</evidence>
<dbReference type="PROSITE" id="PS51198">
    <property type="entry name" value="UVRD_HELICASE_ATP_BIND"/>
    <property type="match status" value="1"/>
</dbReference>
<dbReference type="CDD" id="cd22352">
    <property type="entry name" value="RecB_C-like"/>
    <property type="match status" value="1"/>
</dbReference>
<dbReference type="PANTHER" id="PTHR11070:SF23">
    <property type="entry name" value="RECBCD ENZYME SUBUNIT RECB"/>
    <property type="match status" value="1"/>
</dbReference>
<evidence type="ECO:0000259" key="17">
    <source>
        <dbReference type="PROSITE" id="PS51198"/>
    </source>
</evidence>
<keyword evidence="10" id="KW-0238">DNA-binding</keyword>
<keyword evidence="6 16" id="KW-0347">Helicase</keyword>
<dbReference type="SUPFAM" id="SSF52540">
    <property type="entry name" value="P-loop containing nucleoside triphosphate hydrolases"/>
    <property type="match status" value="1"/>
</dbReference>
<evidence type="ECO:0000256" key="1">
    <source>
        <dbReference type="ARBA" id="ARBA00022722"/>
    </source>
</evidence>
<evidence type="ECO:0000313" key="19">
    <source>
        <dbReference type="EMBL" id="SFN10294.1"/>
    </source>
</evidence>
<keyword evidence="11" id="KW-0234">DNA repair</keyword>
<keyword evidence="12" id="KW-0413">Isomerase</keyword>
<evidence type="ECO:0000256" key="15">
    <source>
        <dbReference type="ARBA" id="ARBA00048988"/>
    </source>
</evidence>
<dbReference type="InterPro" id="IPR014016">
    <property type="entry name" value="UvrD-like_ATP-bd"/>
</dbReference>
<keyword evidence="20" id="KW-1185">Reference proteome</keyword>
<dbReference type="PANTHER" id="PTHR11070">
    <property type="entry name" value="UVRD / RECB / PCRA DNA HELICASE FAMILY MEMBER"/>
    <property type="match status" value="1"/>
</dbReference>
<gene>
    <name evidence="19" type="ORF">SAMN05660836_02666</name>
</gene>
<evidence type="ECO:0000256" key="7">
    <source>
        <dbReference type="ARBA" id="ARBA00022839"/>
    </source>
</evidence>
<dbReference type="GO" id="GO:0046872">
    <property type="term" value="F:metal ion binding"/>
    <property type="evidence" value="ECO:0007669"/>
    <property type="project" value="UniProtKB-KW"/>
</dbReference>
<dbReference type="HAMAP" id="MF_01485">
    <property type="entry name" value="RecB"/>
    <property type="match status" value="1"/>
</dbReference>
<dbReference type="GO" id="GO:0005524">
    <property type="term" value="F:ATP binding"/>
    <property type="evidence" value="ECO:0007669"/>
    <property type="project" value="UniProtKB-UniRule"/>
</dbReference>
<organism evidence="19 20">
    <name type="scientific">Thermodesulforhabdus norvegica</name>
    <dbReference type="NCBI Taxonomy" id="39841"/>
    <lineage>
        <taxon>Bacteria</taxon>
        <taxon>Pseudomonadati</taxon>
        <taxon>Thermodesulfobacteriota</taxon>
        <taxon>Syntrophobacteria</taxon>
        <taxon>Syntrophobacterales</taxon>
        <taxon>Thermodesulforhabdaceae</taxon>
        <taxon>Thermodesulforhabdus</taxon>
    </lineage>
</organism>
<feature type="domain" description="UvrD-like helicase C-terminal" evidence="18">
    <location>
        <begin position="488"/>
        <end position="756"/>
    </location>
</feature>
<evidence type="ECO:0000256" key="14">
    <source>
        <dbReference type="ARBA" id="ARBA00034808"/>
    </source>
</evidence>
<name>A0A1I4W940_9BACT</name>
<dbReference type="GO" id="GO:0016887">
    <property type="term" value="F:ATP hydrolysis activity"/>
    <property type="evidence" value="ECO:0007669"/>
    <property type="project" value="RHEA"/>
</dbReference>
<dbReference type="GO" id="GO:0003677">
    <property type="term" value="F:DNA binding"/>
    <property type="evidence" value="ECO:0007669"/>
    <property type="project" value="UniProtKB-KW"/>
</dbReference>
<dbReference type="EC" id="5.6.2.4" evidence="14"/>
<dbReference type="InterPro" id="IPR004586">
    <property type="entry name" value="RecB"/>
</dbReference>
<dbReference type="Gene3D" id="1.10.3170.10">
    <property type="entry name" value="Recbcd, chain B, domain 2"/>
    <property type="match status" value="1"/>
</dbReference>
<dbReference type="PROSITE" id="PS51217">
    <property type="entry name" value="UVRD_HELICASE_CTER"/>
    <property type="match status" value="1"/>
</dbReference>
<dbReference type="NCBIfam" id="TIGR00609">
    <property type="entry name" value="recB"/>
    <property type="match status" value="1"/>
</dbReference>
<dbReference type="InterPro" id="IPR027417">
    <property type="entry name" value="P-loop_NTPase"/>
</dbReference>
<sequence>MTLCPDKFDVLKLPLNGVHCIEASAGTGKTYSIVFLFLRLLMETELKANQILVVTYTNAATEEIRGRIRERLAEVIRFLEDGTEPQDALLSGFCKNLPAKKEAILLKLRQALSGINEAPIWTIHSFCRRVLEEFAFESGIAFDVEFVEDDSELWLEAVADFWRKKMAEGSAEEIAWIMAKFHGPERLWEKIRFLVRPDLIDLKPFAPLLLGLKVEGCFDRLVKKFLEMRELWKASKSDILEILMEDNRLNRRSYSKKVVEKGVKSMEAFLQGYPAPVLPDYFELFTRSKILEKTRAGYRNDPPEHRFFDLCEDYGRLFEKVSEAFYQKLLLDARDFAVERVRRRKTDEGLFSFDDLLTELDRALAGSSESRLAEAIRSRYPVALIDEFQDTDSVQYRIFRKIYGSGRSKRSFVCVIGDPKQAIYGFRGADVFAYMRARRPENVDSLWTMDTNWRSGENLVRAINEIFGSHHVPFVYEDIPYYRIKSGLQGADTELIVDGRASTAFCIRFLSRRAVGLDDKRPIPKGEAERSIARDCAASIADLLRLASRGKVLLGERKLEPSDIAVLVPNHRLGSMIQEALREFNVSSVTVSRDSVFDSEEAAELALILDGVVNCGDSRRVRAALATEMMGRTAGEIAGLNCDDDKMGQVQSRFVEYLQLWQRSGFLVFFMDFLRKEDLVRRLAGMPAGERRLTNLLHLSELIHRIDTKHRSVDLTMRWFREKIRLASENGGEEEQLRLESDENLVQILTVHKSKGLEFPVVFCPFLWWEMDPSRANRDVRIYHDPDELDLRVEIGTASSGKGVELAQKERLAESVRLAYVALTRARSKCVMYWGPIRYSSMSGMGWVLFGGAVAGSEYPGCAVDEADEEGMLELFRKLVDNSDGTVKLEIINEIRSGDEGAEKVESDSRRAPLAARSYTRKAEIPWLVSSYSGLVYETEPELPDFWLEGSLVGEEKVEEGVVDPVFAFPSGSRAGSCIHEIFQNIDFPNADDGEISKVAREVLPRYGFDPEVWLEGARLMVRNTLDTKLNPEGIKLRQIGKNNRISEMEFYFRLDKLWPDDLRRILEPYPFYRESLDGLGLEPFRGLMHGYIDLIFRWEDLYYIVDYKTNHLGSGQEYYERTFLEKAMITHRYPLQILIYTVALHRYLKVCLKNYNYDKHVGGVFYLFCRGMKPETGENYGVFYEKPSGELVEALDKSFSNLFVC</sequence>
<dbReference type="GO" id="GO:0000725">
    <property type="term" value="P:recombinational repair"/>
    <property type="evidence" value="ECO:0007669"/>
    <property type="project" value="TreeGrafter"/>
</dbReference>
<dbReference type="InterPro" id="IPR011335">
    <property type="entry name" value="Restrct_endonuc-II-like"/>
</dbReference>
<evidence type="ECO:0000313" key="20">
    <source>
        <dbReference type="Proteomes" id="UP000199611"/>
    </source>
</evidence>
<accession>A0A1I4W940</accession>
<dbReference type="Pfam" id="PF00580">
    <property type="entry name" value="UvrD-helicase"/>
    <property type="match status" value="1"/>
</dbReference>
<keyword evidence="3 16" id="KW-0547">Nucleotide-binding</keyword>
<dbReference type="EMBL" id="FOUU01000015">
    <property type="protein sequence ID" value="SFN10294.1"/>
    <property type="molecule type" value="Genomic_DNA"/>
</dbReference>
<dbReference type="GO" id="GO:0043138">
    <property type="term" value="F:3'-5' DNA helicase activity"/>
    <property type="evidence" value="ECO:0007669"/>
    <property type="project" value="UniProtKB-EC"/>
</dbReference>
<evidence type="ECO:0000256" key="6">
    <source>
        <dbReference type="ARBA" id="ARBA00022806"/>
    </source>
</evidence>
<evidence type="ECO:0000256" key="4">
    <source>
        <dbReference type="ARBA" id="ARBA00022763"/>
    </source>
</evidence>
<evidence type="ECO:0000256" key="3">
    <source>
        <dbReference type="ARBA" id="ARBA00022741"/>
    </source>
</evidence>
<evidence type="ECO:0000256" key="2">
    <source>
        <dbReference type="ARBA" id="ARBA00022723"/>
    </source>
</evidence>
<keyword evidence="8 16" id="KW-0067">ATP-binding</keyword>
<keyword evidence="7" id="KW-0269">Exonuclease</keyword>
<keyword evidence="4" id="KW-0227">DNA damage</keyword>
<dbReference type="InterPro" id="IPR011604">
    <property type="entry name" value="PDDEXK-like_dom_sf"/>
</dbReference>
<dbReference type="RefSeq" id="WP_093396496.1">
    <property type="nucleotide sequence ID" value="NZ_FOUU01000015.1"/>
</dbReference>
<keyword evidence="2" id="KW-0479">Metal-binding</keyword>
<evidence type="ECO:0000256" key="10">
    <source>
        <dbReference type="ARBA" id="ARBA00023125"/>
    </source>
</evidence>
<dbReference type="InterPro" id="IPR014017">
    <property type="entry name" value="DNA_helicase_UvrD-like_C"/>
</dbReference>